<dbReference type="GO" id="GO:0005737">
    <property type="term" value="C:cytoplasm"/>
    <property type="evidence" value="ECO:0007669"/>
    <property type="project" value="UniProtKB-SubCell"/>
</dbReference>
<keyword evidence="2 9" id="KW-0547">Nucleotide-binding</keyword>
<name>A0A1G2F730_9BACT</name>
<reference evidence="12 13" key="1">
    <citation type="journal article" date="2016" name="Nat. Commun.">
        <title>Thousands of microbial genomes shed light on interconnected biogeochemical processes in an aquifer system.</title>
        <authorList>
            <person name="Anantharaman K."/>
            <person name="Brown C.T."/>
            <person name="Hug L.A."/>
            <person name="Sharon I."/>
            <person name="Castelle C.J."/>
            <person name="Probst A.J."/>
            <person name="Thomas B.C."/>
            <person name="Singh A."/>
            <person name="Wilkins M.J."/>
            <person name="Karaoz U."/>
            <person name="Brodie E.L."/>
            <person name="Williams K.H."/>
            <person name="Hubbard S.S."/>
            <person name="Banfield J.F."/>
        </authorList>
    </citation>
    <scope>NUCLEOTIDE SEQUENCE [LARGE SCALE GENOMIC DNA]</scope>
</reference>
<keyword evidence="5" id="KW-0347">Helicase</keyword>
<dbReference type="GO" id="GO:0006355">
    <property type="term" value="P:regulation of DNA-templated transcription"/>
    <property type="evidence" value="ECO:0007669"/>
    <property type="project" value="UniProtKB-UniRule"/>
</dbReference>
<dbReference type="InterPro" id="IPR001650">
    <property type="entry name" value="Helicase_C-like"/>
</dbReference>
<evidence type="ECO:0000259" key="11">
    <source>
        <dbReference type="PROSITE" id="PS51194"/>
    </source>
</evidence>
<dbReference type="SUPFAM" id="SSF52540">
    <property type="entry name" value="P-loop containing nucleoside triphosphate hydrolases"/>
    <property type="match status" value="3"/>
</dbReference>
<feature type="domain" description="Helicase ATP-binding" evidence="10">
    <location>
        <begin position="286"/>
        <end position="447"/>
    </location>
</feature>
<dbReference type="CDD" id="cd17991">
    <property type="entry name" value="DEXHc_TRCF"/>
    <property type="match status" value="1"/>
</dbReference>
<dbReference type="InterPro" id="IPR027417">
    <property type="entry name" value="P-loop_NTPase"/>
</dbReference>
<evidence type="ECO:0000313" key="13">
    <source>
        <dbReference type="Proteomes" id="UP000179099"/>
    </source>
</evidence>
<evidence type="ECO:0000256" key="9">
    <source>
        <dbReference type="HAMAP-Rule" id="MF_00969"/>
    </source>
</evidence>
<keyword evidence="4 9" id="KW-0378">Hydrolase</keyword>
<evidence type="ECO:0000256" key="4">
    <source>
        <dbReference type="ARBA" id="ARBA00022801"/>
    </source>
</evidence>
<comment type="caution">
    <text evidence="12">The sequence shown here is derived from an EMBL/GenBank/DDBJ whole genome shotgun (WGS) entry which is preliminary data.</text>
</comment>
<dbReference type="InterPro" id="IPR004576">
    <property type="entry name" value="Mfd"/>
</dbReference>
<dbReference type="GO" id="GO:0005524">
    <property type="term" value="F:ATP binding"/>
    <property type="evidence" value="ECO:0007669"/>
    <property type="project" value="UniProtKB-UniRule"/>
</dbReference>
<sequence length="658" mass="74560">MQLSRVKGKILIASLTPYFLERDYSWFSQNLQKIEKIAKSQVWWKENTLFLEKDQKTNLFELLRRLTEFGYERVQTLGSKGEISHRGGILDIFAINEKTAYRLEFSGNKIAEIYGLEIKVLKKEIKKELLSRTPQLLLSNLKPGEYLVHLDHGIGIFRGYADELGGQLSFSPPNPDSPEKYFVLEYAKADRLYVPLELENKLSRYIGFETPIVHRLGGTLWYKTKRKAKEGAIELARQLFELYAKRASSSGFAFGSDDALQKELEDSFQFIETPDQLRALQEVKDDMESEKPMDRLICGDVGFGKTEVALRAAFKAVADNKQVAMIAPTTILAHQHFNTFSERLKKFPVNIALLSRLGSKNQQGQTVRQIKEGKIDIIIGTHRLIQKDVYFANPGLAIIDEEQRFGVKQKDKFKEWRAGIDVLSLSATPIPRTMHLAISGLRDISLIQSAPPGRQPVKTFIQPHSYKIVKQAIEQELKRGGQIYYLHNRVDTIELAAQQIKKLAPKARIAAVHGRMHEKQLVKVMDEFDAGKIDILVATTIIENGLDFPNVNTLIVAYATKLGLAQSYQLRGRIGRSDRQAYAYFLYNAKNLTEIARQRLDALKEAEALGSGYQIALRDLEIRGAGNILGREQSGSINAVGLNLYVQMLNEAVEEMKK</sequence>
<evidence type="ECO:0000256" key="3">
    <source>
        <dbReference type="ARBA" id="ARBA00022763"/>
    </source>
</evidence>
<accession>A0A1G2F730</accession>
<dbReference type="InterPro" id="IPR003711">
    <property type="entry name" value="CarD-like/TRCF_RID"/>
</dbReference>
<dbReference type="SMART" id="SM01058">
    <property type="entry name" value="CarD_TRCF"/>
    <property type="match status" value="1"/>
</dbReference>
<dbReference type="InterPro" id="IPR047112">
    <property type="entry name" value="RecG/Mfd"/>
</dbReference>
<proteinExistence type="inferred from homology"/>
<dbReference type="SMART" id="SM00487">
    <property type="entry name" value="DEXDc"/>
    <property type="match status" value="1"/>
</dbReference>
<dbReference type="GO" id="GO:0016787">
    <property type="term" value="F:hydrolase activity"/>
    <property type="evidence" value="ECO:0007669"/>
    <property type="project" value="UniProtKB-KW"/>
</dbReference>
<dbReference type="Pfam" id="PF02559">
    <property type="entry name" value="CarD_TRCF_RID"/>
    <property type="match status" value="1"/>
</dbReference>
<keyword evidence="8 9" id="KW-0234">DNA repair</keyword>
<dbReference type="Pfam" id="PF00271">
    <property type="entry name" value="Helicase_C"/>
    <property type="match status" value="1"/>
</dbReference>
<dbReference type="STRING" id="1801992.A2Y98_03700"/>
<keyword evidence="3 9" id="KW-0227">DNA damage</keyword>
<evidence type="ECO:0000259" key="10">
    <source>
        <dbReference type="PROSITE" id="PS51192"/>
    </source>
</evidence>
<dbReference type="AlphaFoldDB" id="A0A1G2F730"/>
<evidence type="ECO:0000256" key="7">
    <source>
        <dbReference type="ARBA" id="ARBA00023125"/>
    </source>
</evidence>
<dbReference type="PROSITE" id="PS51194">
    <property type="entry name" value="HELICASE_CTER"/>
    <property type="match status" value="1"/>
</dbReference>
<dbReference type="PANTHER" id="PTHR47964">
    <property type="entry name" value="ATP-DEPENDENT DNA HELICASE HOMOLOG RECG, CHLOROPLASTIC"/>
    <property type="match status" value="1"/>
</dbReference>
<dbReference type="SMART" id="SM00490">
    <property type="entry name" value="HELICc"/>
    <property type="match status" value="1"/>
</dbReference>
<dbReference type="InterPro" id="IPR011545">
    <property type="entry name" value="DEAD/DEAH_box_helicase_dom"/>
</dbReference>
<keyword evidence="7 9" id="KW-0238">DNA-binding</keyword>
<evidence type="ECO:0000256" key="6">
    <source>
        <dbReference type="ARBA" id="ARBA00022840"/>
    </source>
</evidence>
<protein>
    <recommendedName>
        <fullName evidence="9">Transcription-repair-coupling factor</fullName>
        <shortName evidence="9">TRCF</shortName>
        <ecNumber evidence="9">3.6.4.-</ecNumber>
    </recommendedName>
</protein>
<keyword evidence="6 9" id="KW-0067">ATP-binding</keyword>
<comment type="subcellular location">
    <subcellularLocation>
        <location evidence="9">Cytoplasm</location>
    </subcellularLocation>
</comment>
<comment type="similarity">
    <text evidence="9">In the N-terminal section; belongs to the UvrB family.</text>
</comment>
<dbReference type="Gene3D" id="2.40.10.170">
    <property type="match status" value="1"/>
</dbReference>
<feature type="domain" description="Helicase C-terminal" evidence="11">
    <location>
        <begin position="468"/>
        <end position="621"/>
    </location>
</feature>
<dbReference type="InterPro" id="IPR041471">
    <property type="entry name" value="UvrB_inter"/>
</dbReference>
<dbReference type="EMBL" id="MHMW01000030">
    <property type="protein sequence ID" value="OGZ33398.1"/>
    <property type="molecule type" value="Genomic_DNA"/>
</dbReference>
<keyword evidence="1 9" id="KW-0963">Cytoplasm</keyword>
<dbReference type="EC" id="3.6.4.-" evidence="9"/>
<dbReference type="InterPro" id="IPR014001">
    <property type="entry name" value="Helicase_ATP-bd"/>
</dbReference>
<dbReference type="Gene3D" id="3.30.2060.10">
    <property type="entry name" value="Penicillin-binding protein 1b domain"/>
    <property type="match status" value="1"/>
</dbReference>
<dbReference type="GO" id="GO:0003678">
    <property type="term" value="F:DNA helicase activity"/>
    <property type="evidence" value="ECO:0007669"/>
    <property type="project" value="TreeGrafter"/>
</dbReference>
<dbReference type="Proteomes" id="UP000179099">
    <property type="component" value="Unassembled WGS sequence"/>
</dbReference>
<dbReference type="Pfam" id="PF00270">
    <property type="entry name" value="DEAD"/>
    <property type="match status" value="1"/>
</dbReference>
<gene>
    <name evidence="9" type="primary">mfd</name>
    <name evidence="12" type="ORF">A2Y98_03700</name>
</gene>
<dbReference type="SUPFAM" id="SSF141259">
    <property type="entry name" value="CarD-like"/>
    <property type="match status" value="1"/>
</dbReference>
<evidence type="ECO:0000256" key="8">
    <source>
        <dbReference type="ARBA" id="ARBA00023204"/>
    </source>
</evidence>
<evidence type="ECO:0000256" key="5">
    <source>
        <dbReference type="ARBA" id="ARBA00022806"/>
    </source>
</evidence>
<dbReference type="PANTHER" id="PTHR47964:SF1">
    <property type="entry name" value="ATP-DEPENDENT DNA HELICASE HOMOLOG RECG, CHLOROPLASTIC"/>
    <property type="match status" value="1"/>
</dbReference>
<organism evidence="12 13">
    <name type="scientific">Candidatus Portnoybacteria bacterium RBG_19FT_COMBO_36_7</name>
    <dbReference type="NCBI Taxonomy" id="1801992"/>
    <lineage>
        <taxon>Bacteria</taxon>
        <taxon>Candidatus Portnoyibacteriota</taxon>
    </lineage>
</organism>
<dbReference type="PROSITE" id="PS51192">
    <property type="entry name" value="HELICASE_ATP_BIND_1"/>
    <property type="match status" value="1"/>
</dbReference>
<evidence type="ECO:0000256" key="2">
    <source>
        <dbReference type="ARBA" id="ARBA00022741"/>
    </source>
</evidence>
<comment type="function">
    <text evidence="9">Couples transcription and DNA repair by recognizing RNA polymerase (RNAP) stalled at DNA lesions. Mediates ATP-dependent release of RNAP and its truncated transcript from the DNA, and recruitment of nucleotide excision repair machinery to the damaged site.</text>
</comment>
<comment type="similarity">
    <text evidence="9">In the C-terminal section; belongs to the helicase family. RecG subfamily.</text>
</comment>
<dbReference type="Gene3D" id="3.40.50.300">
    <property type="entry name" value="P-loop containing nucleotide triphosphate hydrolases"/>
    <property type="match status" value="2"/>
</dbReference>
<evidence type="ECO:0000313" key="12">
    <source>
        <dbReference type="EMBL" id="OGZ33398.1"/>
    </source>
</evidence>
<dbReference type="GO" id="GO:0000716">
    <property type="term" value="P:transcription-coupled nucleotide-excision repair, DNA damage recognition"/>
    <property type="evidence" value="ECO:0007669"/>
    <property type="project" value="UniProtKB-UniRule"/>
</dbReference>
<dbReference type="GO" id="GO:0003684">
    <property type="term" value="F:damaged DNA binding"/>
    <property type="evidence" value="ECO:0007669"/>
    <property type="project" value="InterPro"/>
</dbReference>
<dbReference type="HAMAP" id="MF_00969">
    <property type="entry name" value="TRCF"/>
    <property type="match status" value="1"/>
</dbReference>
<dbReference type="Pfam" id="PF17757">
    <property type="entry name" value="UvrB_inter"/>
    <property type="match status" value="1"/>
</dbReference>
<dbReference type="InterPro" id="IPR036101">
    <property type="entry name" value="CarD-like/TRCF_RID_sf"/>
</dbReference>
<evidence type="ECO:0000256" key="1">
    <source>
        <dbReference type="ARBA" id="ARBA00022490"/>
    </source>
</evidence>